<evidence type="ECO:0000256" key="5">
    <source>
        <dbReference type="ARBA" id="ARBA00022989"/>
    </source>
</evidence>
<dbReference type="GO" id="GO:0019432">
    <property type="term" value="P:triglyceride biosynthetic process"/>
    <property type="evidence" value="ECO:0007669"/>
    <property type="project" value="UniProtKB-ARBA"/>
</dbReference>
<dbReference type="InterPro" id="IPR047575">
    <property type="entry name" value="Sm"/>
</dbReference>
<dbReference type="EC" id="2.3.1.158" evidence="9"/>
<feature type="region of interest" description="Disordered" evidence="10">
    <location>
        <begin position="1009"/>
        <end position="1036"/>
    </location>
</feature>
<feature type="compositionally biased region" description="Polar residues" evidence="10">
    <location>
        <begin position="1020"/>
        <end position="1033"/>
    </location>
</feature>
<evidence type="ECO:0000256" key="7">
    <source>
        <dbReference type="ARBA" id="ARBA00023315"/>
    </source>
</evidence>
<dbReference type="EMBL" id="JAJSOW010000106">
    <property type="protein sequence ID" value="KAI9159699.1"/>
    <property type="molecule type" value="Genomic_DNA"/>
</dbReference>
<comment type="caution">
    <text evidence="13">The sequence shown here is derived from an EMBL/GenBank/DDBJ whole genome shotgun (WGS) entry which is preliminary data.</text>
</comment>
<dbReference type="GO" id="GO:0034063">
    <property type="term" value="P:stress granule assembly"/>
    <property type="evidence" value="ECO:0007669"/>
    <property type="project" value="TreeGrafter"/>
</dbReference>
<dbReference type="InterPro" id="IPR003386">
    <property type="entry name" value="LACT/PDAT_acylTrfase"/>
</dbReference>
<evidence type="ECO:0000256" key="8">
    <source>
        <dbReference type="ARBA" id="ARBA00051335"/>
    </source>
</evidence>
<dbReference type="InterPro" id="IPR045117">
    <property type="entry name" value="ATXN2-like"/>
</dbReference>
<dbReference type="InterPro" id="IPR009604">
    <property type="entry name" value="LsmAD_domain"/>
</dbReference>
<keyword evidence="3" id="KW-0808">Transferase</keyword>
<feature type="region of interest" description="Disordered" evidence="10">
    <location>
        <begin position="1146"/>
        <end position="1259"/>
    </location>
</feature>
<dbReference type="Gene3D" id="3.40.50.1820">
    <property type="entry name" value="alpha/beta hydrolase"/>
    <property type="match status" value="1"/>
</dbReference>
<evidence type="ECO:0000256" key="11">
    <source>
        <dbReference type="SAM" id="Phobius"/>
    </source>
</evidence>
<comment type="catalytic activity">
    <reaction evidence="8">
        <text>a glycerophospholipid + a 1,2-diacyl-sn-glycerol = a monoacylglycerophospholipid + a triacyl-sn-glycerol</text>
        <dbReference type="Rhea" id="RHEA:14057"/>
        <dbReference type="ChEBI" id="CHEBI:17815"/>
        <dbReference type="ChEBI" id="CHEBI:64615"/>
        <dbReference type="ChEBI" id="CHEBI:136912"/>
        <dbReference type="ChEBI" id="CHEBI:136913"/>
        <dbReference type="EC" id="2.3.1.158"/>
    </reaction>
</comment>
<dbReference type="FunFam" id="3.40.50.1820:FF:000160">
    <property type="entry name" value="Phospholipid:diacylglycerol acyltransferase 1"/>
    <property type="match status" value="1"/>
</dbReference>
<evidence type="ECO:0000256" key="6">
    <source>
        <dbReference type="ARBA" id="ARBA00023136"/>
    </source>
</evidence>
<dbReference type="Pfam" id="PF14438">
    <property type="entry name" value="SM-ATX"/>
    <property type="match status" value="1"/>
</dbReference>
<feature type="compositionally biased region" description="Polar residues" evidence="10">
    <location>
        <begin position="12"/>
        <end position="23"/>
    </location>
</feature>
<dbReference type="GO" id="GO:0008374">
    <property type="term" value="F:O-acyltransferase activity"/>
    <property type="evidence" value="ECO:0007669"/>
    <property type="project" value="InterPro"/>
</dbReference>
<evidence type="ECO:0000256" key="4">
    <source>
        <dbReference type="ARBA" id="ARBA00022692"/>
    </source>
</evidence>
<dbReference type="InterPro" id="IPR025852">
    <property type="entry name" value="SM_dom_ATX"/>
</dbReference>
<sequence length="1328" mass="146354">MSAIRRRKNSEASKATNSENTNYDGDDDKKKKIDEEEEDNNKKTKKPKKWSCVDTCCWLIGCICVTWWLLLFLYNAMPASFNQYVTEAITGPVPDPPGVKLRKEGLRARHPVVFVPGIVTGGLELWEGKQCADGLFRKRLWGGTFGEVYKRPLCWVEHMSLDNETGLDPSGIRVRPVSGLVAADYFAPGYFVWAVLIANLARIGYEEKTMYMASYDWRISYQNTEVRDQTLSRIKSNIELMVATNGGKKAVIIPHSMGVLYFLHFMKWVEAPAPMGGGGGPDWCSKHIKAVMNIGGPFLGVPKAVAGLFSSEAKDIAVARAIAPGFLDNDLFRLQTLQHAMKMTRTWDSTMSMVPKGGDTIWGGIDWSPEEICSPINRKQRNNDTQANGEQTGNTKRVNYGRIVSFGKDVAEAPASEIEMIDFRDAVKGNSVANTTCKDVWTEYHDMGIGGIKAVAEYKTYTAGSIIDLLQFVAPKMMARGSAHFSYGIADNLDDPKYKHYKYWSNPLETKLPDAPDMEIFSMYGVGIPTERAYVYKLSPSAECYIPFQIDTSADDTEEDSCLNDGVYSVDGDETVPVLSAGFMCAKAWRGKTRFNPSGSRTYIREYDHSPPSNLLEGRGTQSGAHEVIKFIPASSSGLRRSTCNCNFSICLEINETSVVLEMVSSSHKCIYLQIDCNKSLLVFLSGTVLWLVTLLPMMNMQPVLQPKSSVNGFGRRRGEREGGTRLDNKLQSGKSNSSKVPSTGAVTGSKFRGFESASDDRLLYVMTCLIGSPVEVHVKNGSIYSGIFHAKSNDKDFGVVLKMAHLIKDGTLRGQRAIVESVCKAPVKTLIIPANELVQVVAKEVAVSRDGLANDLQRDRQQEIMIDSVISQSRHVDVGRELERWMPGEDDPQLPELENIFDAPWHRNWDQFETNEALFGVKTTFNEEIYTTKLLRGPETREREREATRIAREIEGEDTLDLHLAEERGMDLNENNEIDEETRFSSVYRGRNLDDSGYEEDEDIVLDSHNDETFGGSGSVSNRSNDLTSGKSNDGARLLLSSSSLDETQSSQAQSSIGADLYRTVSYDHARQMASEIPVKSVSTLDSGSRFQENLLSEHGGNSDSKGFVEKLPLQENAQLSKSKDLQSSKIDASEKVGLSACASSYAPASSKGNEKSSSSGEQLEVPLPSKAPGETQSVVSRGRAASSASSNSDCPGAVSASGHRGLSPSSSVGSLSSEKSSLNPHAKEFKLNPNARSFVPSQGSPRPPSPVPDSSFYHPSVPHMHGMPMNFGIPPSFAGHQPVVYNPQVAQMQSPQPYYPHGPQYGQQMLVGQPRQLFYMPSYQPE</sequence>
<dbReference type="Proteomes" id="UP001064489">
    <property type="component" value="Chromosome 2"/>
</dbReference>
<dbReference type="Pfam" id="PF06741">
    <property type="entry name" value="LsmAD"/>
    <property type="match status" value="1"/>
</dbReference>
<gene>
    <name evidence="13" type="ORF">LWI28_001077</name>
</gene>
<dbReference type="PROSITE" id="PS52002">
    <property type="entry name" value="SM"/>
    <property type="match status" value="1"/>
</dbReference>
<dbReference type="InterPro" id="IPR029058">
    <property type="entry name" value="AB_hydrolase_fold"/>
</dbReference>
<evidence type="ECO:0000256" key="2">
    <source>
        <dbReference type="ARBA" id="ARBA00010701"/>
    </source>
</evidence>
<comment type="subcellular location">
    <subcellularLocation>
        <location evidence="1">Membrane</location>
        <topology evidence="1">Single-pass membrane protein</topology>
    </subcellularLocation>
</comment>
<feature type="compositionally biased region" description="Polar residues" evidence="10">
    <location>
        <begin position="730"/>
        <end position="746"/>
    </location>
</feature>
<dbReference type="GO" id="GO:0010494">
    <property type="term" value="C:cytoplasmic stress granule"/>
    <property type="evidence" value="ECO:0007669"/>
    <property type="project" value="TreeGrafter"/>
</dbReference>
<reference evidence="13" key="2">
    <citation type="submission" date="2023-02" db="EMBL/GenBank/DDBJ databases">
        <authorList>
            <person name="Swenson N.G."/>
            <person name="Wegrzyn J.L."/>
            <person name="Mcevoy S.L."/>
        </authorList>
    </citation>
    <scope>NUCLEOTIDE SEQUENCE</scope>
    <source>
        <strain evidence="13">91603</strain>
        <tissue evidence="13">Leaf</tissue>
    </source>
</reference>
<feature type="transmembrane region" description="Helical" evidence="11">
    <location>
        <begin position="52"/>
        <end position="74"/>
    </location>
</feature>
<proteinExistence type="inferred from homology"/>
<protein>
    <recommendedName>
        <fullName evidence="9">phospholipid:diacylglycerol acyltransferase</fullName>
        <ecNumber evidence="9">2.3.1.158</ecNumber>
    </recommendedName>
</protein>
<comment type="similarity">
    <text evidence="2">Belongs to the AB hydrolase superfamily. Lipase family.</text>
</comment>
<dbReference type="GO" id="GO:0046027">
    <property type="term" value="F:phospholipid:diacylglycerol acyltransferase activity"/>
    <property type="evidence" value="ECO:0007669"/>
    <property type="project" value="UniProtKB-EC"/>
</dbReference>
<feature type="compositionally biased region" description="Low complexity" evidence="10">
    <location>
        <begin position="1208"/>
        <end position="1224"/>
    </location>
</feature>
<feature type="compositionally biased region" description="Low complexity" evidence="10">
    <location>
        <begin position="1146"/>
        <end position="1163"/>
    </location>
</feature>
<dbReference type="SUPFAM" id="SSF53474">
    <property type="entry name" value="alpha/beta-Hydrolases"/>
    <property type="match status" value="1"/>
</dbReference>
<name>A0AAD5NHH2_ACENE</name>
<keyword evidence="7" id="KW-0012">Acyltransferase</keyword>
<evidence type="ECO:0000256" key="10">
    <source>
        <dbReference type="SAM" id="MobiDB-lite"/>
    </source>
</evidence>
<dbReference type="Pfam" id="PF02450">
    <property type="entry name" value="LCAT"/>
    <property type="match status" value="1"/>
</dbReference>
<dbReference type="GO" id="GO:0003729">
    <property type="term" value="F:mRNA binding"/>
    <property type="evidence" value="ECO:0007669"/>
    <property type="project" value="TreeGrafter"/>
</dbReference>
<feature type="region of interest" description="Disordered" evidence="10">
    <location>
        <begin position="1"/>
        <end position="47"/>
    </location>
</feature>
<keyword evidence="5 11" id="KW-1133">Transmembrane helix</keyword>
<keyword evidence="14" id="KW-1185">Reference proteome</keyword>
<reference evidence="13" key="1">
    <citation type="journal article" date="2022" name="Plant J.">
        <title>Strategies of tolerance reflected in two North American maple genomes.</title>
        <authorList>
            <person name="McEvoy S.L."/>
            <person name="Sezen U.U."/>
            <person name="Trouern-Trend A."/>
            <person name="McMahon S.M."/>
            <person name="Schaberg P.G."/>
            <person name="Yang J."/>
            <person name="Wegrzyn J.L."/>
            <person name="Swenson N.G."/>
        </authorList>
    </citation>
    <scope>NUCLEOTIDE SEQUENCE</scope>
    <source>
        <strain evidence="13">91603</strain>
    </source>
</reference>
<feature type="compositionally biased region" description="Basic and acidic residues" evidence="10">
    <location>
        <begin position="717"/>
        <end position="729"/>
    </location>
</feature>
<evidence type="ECO:0000256" key="1">
    <source>
        <dbReference type="ARBA" id="ARBA00004167"/>
    </source>
</evidence>
<evidence type="ECO:0000256" key="3">
    <source>
        <dbReference type="ARBA" id="ARBA00022679"/>
    </source>
</evidence>
<organism evidence="13 14">
    <name type="scientific">Acer negundo</name>
    <name type="common">Box elder</name>
    <dbReference type="NCBI Taxonomy" id="4023"/>
    <lineage>
        <taxon>Eukaryota</taxon>
        <taxon>Viridiplantae</taxon>
        <taxon>Streptophyta</taxon>
        <taxon>Embryophyta</taxon>
        <taxon>Tracheophyta</taxon>
        <taxon>Spermatophyta</taxon>
        <taxon>Magnoliopsida</taxon>
        <taxon>eudicotyledons</taxon>
        <taxon>Gunneridae</taxon>
        <taxon>Pentapetalae</taxon>
        <taxon>rosids</taxon>
        <taxon>malvids</taxon>
        <taxon>Sapindales</taxon>
        <taxon>Sapindaceae</taxon>
        <taxon>Hippocastanoideae</taxon>
        <taxon>Acereae</taxon>
        <taxon>Acer</taxon>
    </lineage>
</organism>
<accession>A0AAD5NHH2</accession>
<dbReference type="PANTHER" id="PTHR12854">
    <property type="entry name" value="ATAXIN 2-RELATED"/>
    <property type="match status" value="1"/>
</dbReference>
<evidence type="ECO:0000256" key="9">
    <source>
        <dbReference type="ARBA" id="ARBA00066405"/>
    </source>
</evidence>
<evidence type="ECO:0000313" key="13">
    <source>
        <dbReference type="EMBL" id="KAI9159699.1"/>
    </source>
</evidence>
<keyword evidence="4 11" id="KW-0812">Transmembrane</keyword>
<keyword evidence="6 11" id="KW-0472">Membrane</keyword>
<evidence type="ECO:0000313" key="14">
    <source>
        <dbReference type="Proteomes" id="UP001064489"/>
    </source>
</evidence>
<feature type="domain" description="Sm" evidence="12">
    <location>
        <begin position="762"/>
        <end position="847"/>
    </location>
</feature>
<feature type="region of interest" description="Disordered" evidence="10">
    <location>
        <begin position="709"/>
        <end position="746"/>
    </location>
</feature>
<dbReference type="SMART" id="SM01272">
    <property type="entry name" value="LsmAD"/>
    <property type="match status" value="1"/>
</dbReference>
<dbReference type="GO" id="GO:0016020">
    <property type="term" value="C:membrane"/>
    <property type="evidence" value="ECO:0007669"/>
    <property type="project" value="UniProtKB-SubCell"/>
</dbReference>
<evidence type="ECO:0000259" key="12">
    <source>
        <dbReference type="PROSITE" id="PS52002"/>
    </source>
</evidence>
<feature type="compositionally biased region" description="Low complexity" evidence="10">
    <location>
        <begin position="1179"/>
        <end position="1194"/>
    </location>
</feature>
<dbReference type="PANTHER" id="PTHR12854:SF7">
    <property type="entry name" value="ATAXIN-2 HOMOLOG"/>
    <property type="match status" value="1"/>
</dbReference>